<dbReference type="Pfam" id="PF00753">
    <property type="entry name" value="Lactamase_B"/>
    <property type="match status" value="1"/>
</dbReference>
<dbReference type="Gene3D" id="3.60.15.10">
    <property type="entry name" value="Ribonuclease Z/Hydroxyacylglutathione hydrolase-like"/>
    <property type="match status" value="1"/>
</dbReference>
<keyword evidence="7" id="KW-1185">Reference proteome</keyword>
<reference evidence="7" key="1">
    <citation type="journal article" date="2019" name="Int. J. Syst. Evol. Microbiol.">
        <title>The Global Catalogue of Microorganisms (GCM) 10K type strain sequencing project: providing services to taxonomists for standard genome sequencing and annotation.</title>
        <authorList>
            <consortium name="The Broad Institute Genomics Platform"/>
            <consortium name="The Broad Institute Genome Sequencing Center for Infectious Disease"/>
            <person name="Wu L."/>
            <person name="Ma J."/>
        </authorList>
    </citation>
    <scope>NUCLEOTIDE SEQUENCE [LARGE SCALE GENOMIC DNA]</scope>
    <source>
        <strain evidence="7">IBRC-M 10813</strain>
    </source>
</reference>
<dbReference type="SUPFAM" id="SSF56281">
    <property type="entry name" value="Metallo-hydrolase/oxidoreductase"/>
    <property type="match status" value="1"/>
</dbReference>
<keyword evidence="2" id="KW-0479">Metal-binding</keyword>
<evidence type="ECO:0000256" key="2">
    <source>
        <dbReference type="ARBA" id="ARBA00022723"/>
    </source>
</evidence>
<evidence type="ECO:0000313" key="7">
    <source>
        <dbReference type="Proteomes" id="UP001595843"/>
    </source>
</evidence>
<dbReference type="CDD" id="cd06262">
    <property type="entry name" value="metallo-hydrolase-like_MBL-fold"/>
    <property type="match status" value="1"/>
</dbReference>
<dbReference type="SMART" id="SM00849">
    <property type="entry name" value="Lactamase_B"/>
    <property type="match status" value="1"/>
</dbReference>
<keyword evidence="3" id="KW-0378">Hydrolase</keyword>
<sequence length="212" mass="23144">MIQVESFTLGPVMTNCYLLYKEVGGDALVIDPGSEPQQVMERITERNLSVQGILLTHAHFDHIDGLEAVRELTGAPVYIHREETDWLTDPQLNGSALFPGIAETRCQPAESVIQGGESLVFLDETFTVAHTPGHSPGSVSYHLNGLVFSGDVLFAGSIGRTDLPGGDYRTLMRTIHDTLMELPEETRVYPGHGPVTTIGREQQSNPFLAGML</sequence>
<dbReference type="PANTHER" id="PTHR46233:SF3">
    <property type="entry name" value="HYDROXYACYLGLUTATHIONE HYDROLASE GLOC"/>
    <property type="match status" value="1"/>
</dbReference>
<comment type="cofactor">
    <cofactor evidence="1">
        <name>Zn(2+)</name>
        <dbReference type="ChEBI" id="CHEBI:29105"/>
    </cofactor>
</comment>
<comment type="caution">
    <text evidence="6">The sequence shown here is derived from an EMBL/GenBank/DDBJ whole genome shotgun (WGS) entry which is preliminary data.</text>
</comment>
<evidence type="ECO:0000259" key="5">
    <source>
        <dbReference type="SMART" id="SM00849"/>
    </source>
</evidence>
<organism evidence="6 7">
    <name type="scientific">Salinithrix halophila</name>
    <dbReference type="NCBI Taxonomy" id="1485204"/>
    <lineage>
        <taxon>Bacteria</taxon>
        <taxon>Bacillati</taxon>
        <taxon>Bacillota</taxon>
        <taxon>Bacilli</taxon>
        <taxon>Bacillales</taxon>
        <taxon>Thermoactinomycetaceae</taxon>
        <taxon>Salinithrix</taxon>
    </lineage>
</organism>
<gene>
    <name evidence="6" type="ORF">ACFOUO_07095</name>
</gene>
<proteinExistence type="predicted"/>
<dbReference type="InterPro" id="IPR036866">
    <property type="entry name" value="RibonucZ/Hydroxyglut_hydro"/>
</dbReference>
<dbReference type="InterPro" id="IPR051453">
    <property type="entry name" value="MBL_Glyoxalase_II"/>
</dbReference>
<evidence type="ECO:0000313" key="6">
    <source>
        <dbReference type="EMBL" id="MFC4076576.1"/>
    </source>
</evidence>
<feature type="domain" description="Metallo-beta-lactamase" evidence="5">
    <location>
        <begin position="13"/>
        <end position="192"/>
    </location>
</feature>
<protein>
    <submittedName>
        <fullName evidence="6">MBL fold metallo-hydrolase</fullName>
    </submittedName>
</protein>
<accession>A0ABV8JCT8</accession>
<keyword evidence="4" id="KW-0862">Zinc</keyword>
<dbReference type="RefSeq" id="WP_380703639.1">
    <property type="nucleotide sequence ID" value="NZ_JBHSAP010000009.1"/>
</dbReference>
<dbReference type="PANTHER" id="PTHR46233">
    <property type="entry name" value="HYDROXYACYLGLUTATHIONE HYDROLASE GLOC"/>
    <property type="match status" value="1"/>
</dbReference>
<evidence type="ECO:0000256" key="1">
    <source>
        <dbReference type="ARBA" id="ARBA00001947"/>
    </source>
</evidence>
<dbReference type="EMBL" id="JBHSAP010000009">
    <property type="protein sequence ID" value="MFC4076576.1"/>
    <property type="molecule type" value="Genomic_DNA"/>
</dbReference>
<evidence type="ECO:0000256" key="3">
    <source>
        <dbReference type="ARBA" id="ARBA00022801"/>
    </source>
</evidence>
<evidence type="ECO:0000256" key="4">
    <source>
        <dbReference type="ARBA" id="ARBA00022833"/>
    </source>
</evidence>
<name>A0ABV8JCT8_9BACL</name>
<dbReference type="InterPro" id="IPR001279">
    <property type="entry name" value="Metallo-B-lactamas"/>
</dbReference>
<dbReference type="Proteomes" id="UP001595843">
    <property type="component" value="Unassembled WGS sequence"/>
</dbReference>